<sequence length="77" mass="9089">MKYIDYINHLKSNNIILFDHDYRISYNNIKHYYNKTKNQTGGGHSNKISRLDKDDLECVINISLSSNPQYLLNLSMH</sequence>
<evidence type="ECO:0000313" key="1">
    <source>
        <dbReference type="EMBL" id="QHT84329.1"/>
    </source>
</evidence>
<dbReference type="EMBL" id="MN740017">
    <property type="protein sequence ID" value="QHT84329.1"/>
    <property type="molecule type" value="Genomic_DNA"/>
</dbReference>
<proteinExistence type="predicted"/>
<reference evidence="1" key="1">
    <citation type="journal article" date="2020" name="Nature">
        <title>Giant virus diversity and host interactions through global metagenomics.</title>
        <authorList>
            <person name="Schulz F."/>
            <person name="Roux S."/>
            <person name="Paez-Espino D."/>
            <person name="Jungbluth S."/>
            <person name="Walsh D.A."/>
            <person name="Denef V.J."/>
            <person name="McMahon K.D."/>
            <person name="Konstantinidis K.T."/>
            <person name="Eloe-Fadrosh E.A."/>
            <person name="Kyrpides N.C."/>
            <person name="Woyke T."/>
        </authorList>
    </citation>
    <scope>NUCLEOTIDE SEQUENCE</scope>
    <source>
        <strain evidence="1">GVMAG-M-3300023184-177</strain>
    </source>
</reference>
<protein>
    <submittedName>
        <fullName evidence="1">Uncharacterized protein</fullName>
    </submittedName>
</protein>
<dbReference type="AlphaFoldDB" id="A0A6C0HUU7"/>
<accession>A0A6C0HUU7</accession>
<organism evidence="1">
    <name type="scientific">viral metagenome</name>
    <dbReference type="NCBI Taxonomy" id="1070528"/>
    <lineage>
        <taxon>unclassified sequences</taxon>
        <taxon>metagenomes</taxon>
        <taxon>organismal metagenomes</taxon>
    </lineage>
</organism>
<name>A0A6C0HUU7_9ZZZZ</name>